<organism evidence="2 3">
    <name type="scientific">Diploptera punctata</name>
    <name type="common">Pacific beetle cockroach</name>
    <dbReference type="NCBI Taxonomy" id="6984"/>
    <lineage>
        <taxon>Eukaryota</taxon>
        <taxon>Metazoa</taxon>
        <taxon>Ecdysozoa</taxon>
        <taxon>Arthropoda</taxon>
        <taxon>Hexapoda</taxon>
        <taxon>Insecta</taxon>
        <taxon>Pterygota</taxon>
        <taxon>Neoptera</taxon>
        <taxon>Polyneoptera</taxon>
        <taxon>Dictyoptera</taxon>
        <taxon>Blattodea</taxon>
        <taxon>Blaberoidea</taxon>
        <taxon>Blaberidae</taxon>
        <taxon>Diplopterinae</taxon>
        <taxon>Diploptera</taxon>
    </lineage>
</organism>
<dbReference type="AlphaFoldDB" id="A0AAD8EK96"/>
<accession>A0AAD8EK96</accession>
<reference evidence="2" key="1">
    <citation type="journal article" date="2023" name="IScience">
        <title>Live-bearing cockroach genome reveals convergent evolutionary mechanisms linked to viviparity in insects and beyond.</title>
        <authorList>
            <person name="Fouks B."/>
            <person name="Harrison M.C."/>
            <person name="Mikhailova A.A."/>
            <person name="Marchal E."/>
            <person name="English S."/>
            <person name="Carruthers M."/>
            <person name="Jennings E.C."/>
            <person name="Chiamaka E.L."/>
            <person name="Frigard R.A."/>
            <person name="Pippel M."/>
            <person name="Attardo G.M."/>
            <person name="Benoit J.B."/>
            <person name="Bornberg-Bauer E."/>
            <person name="Tobe S.S."/>
        </authorList>
    </citation>
    <scope>NUCLEOTIDE SEQUENCE</scope>
    <source>
        <strain evidence="2">Stay&amp;Tobe</strain>
    </source>
</reference>
<dbReference type="InterPro" id="IPR011009">
    <property type="entry name" value="Kinase-like_dom_sf"/>
</dbReference>
<dbReference type="InterPro" id="IPR004119">
    <property type="entry name" value="EcKL"/>
</dbReference>
<dbReference type="PANTHER" id="PTHR11012:SF56">
    <property type="entry name" value="CHK KINASE-LIKE DOMAIN-CONTAINING PROTEIN-RELATED"/>
    <property type="match status" value="1"/>
</dbReference>
<evidence type="ECO:0000313" key="3">
    <source>
        <dbReference type="Proteomes" id="UP001233999"/>
    </source>
</evidence>
<dbReference type="InterPro" id="IPR015897">
    <property type="entry name" value="CHK_kinase-like"/>
</dbReference>
<proteinExistence type="predicted"/>
<dbReference type="PANTHER" id="PTHR11012">
    <property type="entry name" value="PROTEIN KINASE-LIKE DOMAIN-CONTAINING"/>
    <property type="match status" value="1"/>
</dbReference>
<dbReference type="SUPFAM" id="SSF56112">
    <property type="entry name" value="Protein kinase-like (PK-like)"/>
    <property type="match status" value="1"/>
</dbReference>
<feature type="domain" description="CHK kinase-like" evidence="1">
    <location>
        <begin position="134"/>
        <end position="329"/>
    </location>
</feature>
<dbReference type="Pfam" id="PF02958">
    <property type="entry name" value="EcKL"/>
    <property type="match status" value="1"/>
</dbReference>
<dbReference type="Gene3D" id="3.90.1200.10">
    <property type="match status" value="1"/>
</dbReference>
<keyword evidence="3" id="KW-1185">Reference proteome</keyword>
<dbReference type="Proteomes" id="UP001233999">
    <property type="component" value="Unassembled WGS sequence"/>
</dbReference>
<gene>
    <name evidence="2" type="ORF">L9F63_014758</name>
</gene>
<evidence type="ECO:0000259" key="1">
    <source>
        <dbReference type="SMART" id="SM00587"/>
    </source>
</evidence>
<comment type="caution">
    <text evidence="2">The sequence shown here is derived from an EMBL/GenBank/DDBJ whole genome shotgun (WGS) entry which is preliminary data.</text>
</comment>
<evidence type="ECO:0000313" key="2">
    <source>
        <dbReference type="EMBL" id="KAJ9593710.1"/>
    </source>
</evidence>
<name>A0AAD8EK96_DIPPU</name>
<protein>
    <recommendedName>
        <fullName evidence="1">CHK kinase-like domain-containing protein</fullName>
    </recommendedName>
</protein>
<dbReference type="SMART" id="SM00587">
    <property type="entry name" value="CHK"/>
    <property type="match status" value="1"/>
</dbReference>
<dbReference type="EMBL" id="JASPKZ010003413">
    <property type="protein sequence ID" value="KAJ9593710.1"/>
    <property type="molecule type" value="Genomic_DNA"/>
</dbReference>
<sequence>MAPVLDAYSTGSVPESWLNKKFLENALQEAYKQPKLKIIEYDVKAAVGKGENYCSDLYRVSVHSSDGKMSRLIVKEELKEGKFAKIVNDSTAFCREIQMYSTTAVQLFNILDKAVPGVYQPFAARYVYSRPGTIVVDDLNAQGFKMAGRKNGLDLTHCLLVMRVLARLHAASAVLHDLDPDSMSLFDQSFFAEPGVKEGIQRFFSGSIKSVVKAVESWTGYGEKYSRKLHTLADEFVDRLEECTKRDENAFNVLTHGDLWVNNILFRYSDPSGTVDSLRFVDFQFLQYTSPAIDLIYFFNTSLAPDVRENNIHQLMKEYHTTLCDTLKVLKYSRKVMTMEELKKECDNHAIYGVHAACCVLPIVICDNGLNIDDIITSGDARATDVYNGEFYKKALQSMLPEFERNGVFRK</sequence>
<reference evidence="2" key="2">
    <citation type="submission" date="2023-05" db="EMBL/GenBank/DDBJ databases">
        <authorList>
            <person name="Fouks B."/>
        </authorList>
    </citation>
    <scope>NUCLEOTIDE SEQUENCE</scope>
    <source>
        <strain evidence="2">Stay&amp;Tobe</strain>
        <tissue evidence="2">Testes</tissue>
    </source>
</reference>